<keyword evidence="1" id="KW-0812">Transmembrane</keyword>
<gene>
    <name evidence="2" type="ORF">RM538_09740</name>
</gene>
<comment type="caution">
    <text evidence="2">The sequence shown here is derived from an EMBL/GenBank/DDBJ whole genome shotgun (WGS) entry which is preliminary data.</text>
</comment>
<reference evidence="2 3" key="1">
    <citation type="submission" date="2023-09" db="EMBL/GenBank/DDBJ databases">
        <authorList>
            <person name="Rey-Velasco X."/>
        </authorList>
    </citation>
    <scope>NUCLEOTIDE SEQUENCE [LARGE SCALE GENOMIC DNA]</scope>
    <source>
        <strain evidence="2 3">W242</strain>
    </source>
</reference>
<keyword evidence="1" id="KW-0472">Membrane</keyword>
<dbReference type="Proteomes" id="UP001254488">
    <property type="component" value="Unassembled WGS sequence"/>
</dbReference>
<evidence type="ECO:0000256" key="1">
    <source>
        <dbReference type="SAM" id="Phobius"/>
    </source>
</evidence>
<feature type="transmembrane region" description="Helical" evidence="1">
    <location>
        <begin position="36"/>
        <end position="56"/>
    </location>
</feature>
<protein>
    <submittedName>
        <fullName evidence="2">Uncharacterized protein</fullName>
    </submittedName>
</protein>
<proteinExistence type="predicted"/>
<organism evidence="2 3">
    <name type="scientific">Patiriisocius hiemis</name>
    <dbReference type="NCBI Taxonomy" id="3075604"/>
    <lineage>
        <taxon>Bacteria</taxon>
        <taxon>Pseudomonadati</taxon>
        <taxon>Bacteroidota</taxon>
        <taxon>Flavobacteriia</taxon>
        <taxon>Flavobacteriales</taxon>
        <taxon>Flavobacteriaceae</taxon>
        <taxon>Patiriisocius</taxon>
    </lineage>
</organism>
<dbReference type="EMBL" id="JAVRHZ010000005">
    <property type="protein sequence ID" value="MDT0556286.1"/>
    <property type="molecule type" value="Genomic_DNA"/>
</dbReference>
<keyword evidence="3" id="KW-1185">Reference proteome</keyword>
<feature type="transmembrane region" description="Helical" evidence="1">
    <location>
        <begin position="5"/>
        <end position="24"/>
    </location>
</feature>
<sequence length="65" mass="7372">MNKKLVFKVLLGLFIVLLLFNISLIDYSNLNSEKNIPPYLGGAANILFIVTMAIFIRGMNKKEKK</sequence>
<accession>A0ABU2YEJ7</accession>
<dbReference type="RefSeq" id="WP_311333238.1">
    <property type="nucleotide sequence ID" value="NZ_JAVRHZ010000005.1"/>
</dbReference>
<evidence type="ECO:0000313" key="3">
    <source>
        <dbReference type="Proteomes" id="UP001254488"/>
    </source>
</evidence>
<evidence type="ECO:0000313" key="2">
    <source>
        <dbReference type="EMBL" id="MDT0556286.1"/>
    </source>
</evidence>
<name>A0ABU2YEJ7_9FLAO</name>
<keyword evidence="1" id="KW-1133">Transmembrane helix</keyword>